<dbReference type="PROSITE" id="PS00678">
    <property type="entry name" value="WD_REPEATS_1"/>
    <property type="match status" value="1"/>
</dbReference>
<dbReference type="SMART" id="SM00320">
    <property type="entry name" value="WD40"/>
    <property type="match status" value="6"/>
</dbReference>
<reference evidence="6" key="1">
    <citation type="submission" date="2021-12" db="EMBL/GenBank/DDBJ databases">
        <title>Prjna785345.</title>
        <authorList>
            <person name="Rujirawat T."/>
            <person name="Krajaejun T."/>
        </authorList>
    </citation>
    <scope>NUCLEOTIDE SEQUENCE</scope>
    <source>
        <strain evidence="6">Pi057C3</strain>
    </source>
</reference>
<dbReference type="PROSITE" id="PS50294">
    <property type="entry name" value="WD_REPEATS_REGION"/>
    <property type="match status" value="2"/>
</dbReference>
<sequence>MDMLLVLFALLVGLAGAYYVYDRQQKERAAEEAREAKRRQQEEQELLLQQKKQKAKPKKVDITAEMKKRHGADASHDIIRDDHPLLLHVLKGHKYGITSAAYSPNGRFIATSSTDRTIRIYARDALGDAKAKPQQITLEYDHVSALSFSPDGRTLIAATVNGTIKLYQKLKIKPELVIEFAAEHKTDVHSIVMSDIGKWATIATCASESDTDVKFWGLDGSLLQVANTNQVTNYHCIGSKDNRFVAVAAYTPEVKIFEITREKNGTFRRAQKVMSLQGHRTGVLDLAFNGSDTLPVNRVVTTCKDATIRVWDINVRYAQQEDPKNIKTFKPNDTSKPLQSIDLSADGKLLVAARGHDLLFFSTTEGREYALITDAFEDVIKRVAFSPAGDEVLVLGKNAKHVKVFKVPKP</sequence>
<evidence type="ECO:0000313" key="7">
    <source>
        <dbReference type="Proteomes" id="UP001209570"/>
    </source>
</evidence>
<dbReference type="InterPro" id="IPR042410">
    <property type="entry name" value="WBSCR13"/>
</dbReference>
<keyword evidence="1 3" id="KW-0853">WD repeat</keyword>
<evidence type="ECO:0000256" key="2">
    <source>
        <dbReference type="ARBA" id="ARBA00022737"/>
    </source>
</evidence>
<evidence type="ECO:0008006" key="8">
    <source>
        <dbReference type="Google" id="ProtNLM"/>
    </source>
</evidence>
<feature type="region of interest" description="Disordered" evidence="4">
    <location>
        <begin position="31"/>
        <end position="61"/>
    </location>
</feature>
<dbReference type="GO" id="GO:0005783">
    <property type="term" value="C:endoplasmic reticulum"/>
    <property type="evidence" value="ECO:0007669"/>
    <property type="project" value="TreeGrafter"/>
</dbReference>
<feature type="repeat" description="WD" evidence="3">
    <location>
        <begin position="90"/>
        <end position="121"/>
    </location>
</feature>
<proteinExistence type="predicted"/>
<dbReference type="SUPFAM" id="SSF50978">
    <property type="entry name" value="WD40 repeat-like"/>
    <property type="match status" value="1"/>
</dbReference>
<keyword evidence="7" id="KW-1185">Reference proteome</keyword>
<keyword evidence="2" id="KW-0677">Repeat</keyword>
<organism evidence="6 7">
    <name type="scientific">Pythium insidiosum</name>
    <name type="common">Pythiosis disease agent</name>
    <dbReference type="NCBI Taxonomy" id="114742"/>
    <lineage>
        <taxon>Eukaryota</taxon>
        <taxon>Sar</taxon>
        <taxon>Stramenopiles</taxon>
        <taxon>Oomycota</taxon>
        <taxon>Peronosporomycetes</taxon>
        <taxon>Pythiales</taxon>
        <taxon>Pythiaceae</taxon>
        <taxon>Pythium</taxon>
    </lineage>
</organism>
<dbReference type="InterPro" id="IPR015943">
    <property type="entry name" value="WD40/YVTN_repeat-like_dom_sf"/>
</dbReference>
<dbReference type="EMBL" id="JAKCXM010000500">
    <property type="protein sequence ID" value="KAJ0393385.1"/>
    <property type="molecule type" value="Genomic_DNA"/>
</dbReference>
<dbReference type="PROSITE" id="PS50082">
    <property type="entry name" value="WD_REPEATS_2"/>
    <property type="match status" value="3"/>
</dbReference>
<dbReference type="Pfam" id="PF00400">
    <property type="entry name" value="WD40"/>
    <property type="match status" value="3"/>
</dbReference>
<name>A0AAD5M349_PYTIN</name>
<feature type="signal peptide" evidence="5">
    <location>
        <begin position="1"/>
        <end position="17"/>
    </location>
</feature>
<gene>
    <name evidence="6" type="ORF">P43SY_001232</name>
</gene>
<evidence type="ECO:0000256" key="1">
    <source>
        <dbReference type="ARBA" id="ARBA00022574"/>
    </source>
</evidence>
<dbReference type="InterPro" id="IPR019775">
    <property type="entry name" value="WD40_repeat_CS"/>
</dbReference>
<dbReference type="PANTHER" id="PTHR44321">
    <property type="entry name" value="TRANSDUCIN BETA-LIKE PROTEIN 2"/>
    <property type="match status" value="1"/>
</dbReference>
<dbReference type="GO" id="GO:0030968">
    <property type="term" value="P:endoplasmic reticulum unfolded protein response"/>
    <property type="evidence" value="ECO:0007669"/>
    <property type="project" value="TreeGrafter"/>
</dbReference>
<accession>A0AAD5M349</accession>
<dbReference type="Gene3D" id="2.130.10.10">
    <property type="entry name" value="YVTN repeat-like/Quinoprotein amine dehydrogenase"/>
    <property type="match status" value="2"/>
</dbReference>
<protein>
    <recommendedName>
        <fullName evidence="8">Anaphase-promoting complex subunit 4 WD40 domain-containing protein</fullName>
    </recommendedName>
</protein>
<dbReference type="InterPro" id="IPR001680">
    <property type="entry name" value="WD40_rpt"/>
</dbReference>
<dbReference type="Proteomes" id="UP001209570">
    <property type="component" value="Unassembled WGS sequence"/>
</dbReference>
<feature type="repeat" description="WD" evidence="3">
    <location>
        <begin position="136"/>
        <end position="168"/>
    </location>
</feature>
<feature type="compositionally biased region" description="Basic and acidic residues" evidence="4">
    <location>
        <begin position="31"/>
        <end position="42"/>
    </location>
</feature>
<keyword evidence="5" id="KW-0732">Signal</keyword>
<feature type="chain" id="PRO_5041997802" description="Anaphase-promoting complex subunit 4 WD40 domain-containing protein" evidence="5">
    <location>
        <begin position="18"/>
        <end position="410"/>
    </location>
</feature>
<evidence type="ECO:0000256" key="3">
    <source>
        <dbReference type="PROSITE-ProRule" id="PRU00221"/>
    </source>
</evidence>
<dbReference type="AlphaFoldDB" id="A0AAD5M349"/>
<evidence type="ECO:0000256" key="4">
    <source>
        <dbReference type="SAM" id="MobiDB-lite"/>
    </source>
</evidence>
<evidence type="ECO:0000313" key="6">
    <source>
        <dbReference type="EMBL" id="KAJ0393385.1"/>
    </source>
</evidence>
<dbReference type="PANTHER" id="PTHR44321:SF1">
    <property type="entry name" value="TRANSDUCIN BETA-LIKE PROTEIN 2"/>
    <property type="match status" value="1"/>
</dbReference>
<dbReference type="InterPro" id="IPR036322">
    <property type="entry name" value="WD40_repeat_dom_sf"/>
</dbReference>
<comment type="caution">
    <text evidence="6">The sequence shown here is derived from an EMBL/GenBank/DDBJ whole genome shotgun (WGS) entry which is preliminary data.</text>
</comment>
<evidence type="ECO:0000256" key="5">
    <source>
        <dbReference type="SAM" id="SignalP"/>
    </source>
</evidence>
<feature type="repeat" description="WD" evidence="3">
    <location>
        <begin position="276"/>
        <end position="314"/>
    </location>
</feature>